<feature type="signal peptide" evidence="5">
    <location>
        <begin position="1"/>
        <end position="41"/>
    </location>
</feature>
<dbReference type="EMBL" id="CP020928">
    <property type="protein sequence ID" value="AWF95427.1"/>
    <property type="molecule type" value="Genomic_DNA"/>
</dbReference>
<dbReference type="Gene3D" id="2.10.270.10">
    <property type="entry name" value="Cholin Binding"/>
    <property type="match status" value="2"/>
</dbReference>
<keyword evidence="2" id="KW-0645">Protease</keyword>
<sequence length="343" mass="38847">MSYWVVTLKTSKTGVMLNMTLFKGKKALAFIASVIASFTFAMGMEADHSASAAGQTGYISTNEGWRWLENGQKYTGFRFYMGTYYWFIDGVRQDSGWREAWGMKYYTDNEGRAVQGNYVIDGTAYNFGDNGTFFLRGKTSGYTDAGQGWKWYENGQQFTGFRFYMGTYYWFENGVREQNKWKTAWGMKYYVDNVGRAVEGTRVIDGKSYYFGNDGTFFLRDSDAGTRMIEEANHWLGIPYMWGGATQYGVDCSGFIRLVRQHAHLTDLGRTTYEQAAYLRAHGSQPKPLSQAQPGDLLFWGSVGGEYHVGMYIGNGKMIDAPQPGMTTGVHDIWDAPLAYHTI</sequence>
<dbReference type="GO" id="GO:0006508">
    <property type="term" value="P:proteolysis"/>
    <property type="evidence" value="ECO:0007669"/>
    <property type="project" value="UniProtKB-KW"/>
</dbReference>
<dbReference type="Pfam" id="PF00877">
    <property type="entry name" value="NLPC_P60"/>
    <property type="match status" value="1"/>
</dbReference>
<keyword evidence="5" id="KW-0732">Signal</keyword>
<evidence type="ECO:0000313" key="8">
    <source>
        <dbReference type="Proteomes" id="UP000244870"/>
    </source>
</evidence>
<protein>
    <recommendedName>
        <fullName evidence="6">NlpC/P60 domain-containing protein</fullName>
    </recommendedName>
</protein>
<proteinExistence type="inferred from homology"/>
<dbReference type="SUPFAM" id="SSF69360">
    <property type="entry name" value="Cell wall binding repeat"/>
    <property type="match status" value="1"/>
</dbReference>
<reference evidence="7 8" key="1">
    <citation type="submission" date="2017-04" db="EMBL/GenBank/DDBJ databases">
        <title>Weissella cibaria strain m2 complete genome.</title>
        <authorList>
            <person name="Pan Q."/>
            <person name="Tan M."/>
            <person name="Yao F."/>
            <person name="Su S."/>
        </authorList>
    </citation>
    <scope>NUCLEOTIDE SEQUENCE [LARGE SCALE GENOMIC DNA]</scope>
    <source>
        <strain evidence="7 8">M2</strain>
    </source>
</reference>
<comment type="similarity">
    <text evidence="1">Belongs to the peptidase C40 family.</text>
</comment>
<dbReference type="PANTHER" id="PTHR47359">
    <property type="entry name" value="PEPTIDOGLYCAN DL-ENDOPEPTIDASE CWLO"/>
    <property type="match status" value="1"/>
</dbReference>
<keyword evidence="4" id="KW-0788">Thiol protease</keyword>
<evidence type="ECO:0000256" key="5">
    <source>
        <dbReference type="SAM" id="SignalP"/>
    </source>
</evidence>
<feature type="domain" description="NlpC/P60" evidence="6">
    <location>
        <begin position="222"/>
        <end position="343"/>
    </location>
</feature>
<keyword evidence="3" id="KW-0378">Hydrolase</keyword>
<dbReference type="PROSITE" id="PS51935">
    <property type="entry name" value="NLPC_P60"/>
    <property type="match status" value="1"/>
</dbReference>
<dbReference type="Gene3D" id="3.90.1720.10">
    <property type="entry name" value="endopeptidase domain like (from Nostoc punctiforme)"/>
    <property type="match status" value="1"/>
</dbReference>
<evidence type="ECO:0000256" key="2">
    <source>
        <dbReference type="ARBA" id="ARBA00022670"/>
    </source>
</evidence>
<name>A0A2S1KQY3_9LACO</name>
<evidence type="ECO:0000259" key="6">
    <source>
        <dbReference type="PROSITE" id="PS51935"/>
    </source>
</evidence>
<gene>
    <name evidence="7" type="ORF">B6254_1021</name>
</gene>
<dbReference type="Proteomes" id="UP000244870">
    <property type="component" value="Chromosome"/>
</dbReference>
<evidence type="ECO:0000256" key="4">
    <source>
        <dbReference type="ARBA" id="ARBA00022807"/>
    </source>
</evidence>
<dbReference type="InterPro" id="IPR051794">
    <property type="entry name" value="PG_Endopeptidase_C40"/>
</dbReference>
<accession>A0A2S1KQY3</accession>
<evidence type="ECO:0000313" key="7">
    <source>
        <dbReference type="EMBL" id="AWF95427.1"/>
    </source>
</evidence>
<dbReference type="GO" id="GO:0008234">
    <property type="term" value="F:cysteine-type peptidase activity"/>
    <property type="evidence" value="ECO:0007669"/>
    <property type="project" value="UniProtKB-KW"/>
</dbReference>
<dbReference type="PANTHER" id="PTHR47359:SF3">
    <property type="entry name" value="NLP_P60 DOMAIN-CONTAINING PROTEIN-RELATED"/>
    <property type="match status" value="1"/>
</dbReference>
<dbReference type="InterPro" id="IPR000064">
    <property type="entry name" value="NLP_P60_dom"/>
</dbReference>
<dbReference type="SUPFAM" id="SSF54001">
    <property type="entry name" value="Cysteine proteinases"/>
    <property type="match status" value="1"/>
</dbReference>
<feature type="chain" id="PRO_5038970506" description="NlpC/P60 domain-containing protein" evidence="5">
    <location>
        <begin position="42"/>
        <end position="343"/>
    </location>
</feature>
<evidence type="ECO:0000256" key="1">
    <source>
        <dbReference type="ARBA" id="ARBA00007074"/>
    </source>
</evidence>
<dbReference type="AlphaFoldDB" id="A0A2S1KQY3"/>
<organism evidence="7 8">
    <name type="scientific">Weissella cibaria</name>
    <dbReference type="NCBI Taxonomy" id="137591"/>
    <lineage>
        <taxon>Bacteria</taxon>
        <taxon>Bacillati</taxon>
        <taxon>Bacillota</taxon>
        <taxon>Bacilli</taxon>
        <taxon>Lactobacillales</taxon>
        <taxon>Lactobacillaceae</taxon>
        <taxon>Weissella</taxon>
    </lineage>
</organism>
<evidence type="ECO:0000256" key="3">
    <source>
        <dbReference type="ARBA" id="ARBA00022801"/>
    </source>
</evidence>
<dbReference type="InterPro" id="IPR038765">
    <property type="entry name" value="Papain-like_cys_pep_sf"/>
</dbReference>